<comment type="catalytic activity">
    <reaction evidence="5">
        <text>5'-deoxyadenosine + H2O = 5-deoxy-D-ribose + adenine</text>
        <dbReference type="Rhea" id="RHEA:29859"/>
        <dbReference type="ChEBI" id="CHEBI:15377"/>
        <dbReference type="ChEBI" id="CHEBI:16708"/>
        <dbReference type="ChEBI" id="CHEBI:17319"/>
        <dbReference type="ChEBI" id="CHEBI:149540"/>
        <dbReference type="EC" id="3.2.2.9"/>
    </reaction>
    <physiologicalReaction direction="left-to-right" evidence="5">
        <dbReference type="Rhea" id="RHEA:29860"/>
    </physiologicalReaction>
</comment>
<dbReference type="CDD" id="cd09008">
    <property type="entry name" value="MTAN"/>
    <property type="match status" value="1"/>
</dbReference>
<evidence type="ECO:0000256" key="5">
    <source>
        <dbReference type="ARBA" id="ARBA00050313"/>
    </source>
</evidence>
<gene>
    <name evidence="6" type="primary">mtnN</name>
    <name evidence="8" type="ORF">SAMN05444390_101890</name>
</gene>
<comment type="function">
    <text evidence="6">Catalyzes the irreversible cleavage of the glycosidic bond in both 5'-methylthioadenosine (MTA) and S-adenosylhomocysteine (SAH/AdoHcy) to adenine and the corresponding thioribose, 5'-methylthioribose and S-ribosylhomocysteine, respectively. Also cleaves 5'-deoxyadenosine, a toxic by-product of radical S-adenosylmethionine (SAM) enzymes, into 5-deoxyribose and adenine.</text>
</comment>
<feature type="domain" description="Nucleoside phosphorylase" evidence="7">
    <location>
        <begin position="18"/>
        <end position="242"/>
    </location>
</feature>
<dbReference type="EC" id="3.2.2.9" evidence="6"/>
<dbReference type="PANTHER" id="PTHR46832:SF1">
    <property type="entry name" value="5'-METHYLTHIOADENOSINE_S-ADENOSYLHOMOCYSTEINE NUCLEOSIDASE"/>
    <property type="match status" value="1"/>
</dbReference>
<comment type="catalytic activity">
    <reaction evidence="6">
        <text>S-methyl-5'-thioadenosine + H2O = 5-(methylsulfanyl)-D-ribose + adenine</text>
        <dbReference type="Rhea" id="RHEA:13617"/>
        <dbReference type="ChEBI" id="CHEBI:15377"/>
        <dbReference type="ChEBI" id="CHEBI:16708"/>
        <dbReference type="ChEBI" id="CHEBI:17509"/>
        <dbReference type="ChEBI" id="CHEBI:78440"/>
        <dbReference type="EC" id="3.2.2.9"/>
    </reaction>
</comment>
<dbReference type="NCBIfam" id="NF004079">
    <property type="entry name" value="PRK05584.1"/>
    <property type="match status" value="1"/>
</dbReference>
<keyword evidence="4 6" id="KW-0486">Methionine biosynthesis</keyword>
<dbReference type="Gene3D" id="3.40.50.1580">
    <property type="entry name" value="Nucleoside phosphorylase domain"/>
    <property type="match status" value="1"/>
</dbReference>
<evidence type="ECO:0000256" key="4">
    <source>
        <dbReference type="ARBA" id="ARBA00023167"/>
    </source>
</evidence>
<dbReference type="Proteomes" id="UP000236745">
    <property type="component" value="Unassembled WGS sequence"/>
</dbReference>
<accession>A0A1H5VYR0</accession>
<dbReference type="GO" id="GO:0008782">
    <property type="term" value="F:adenosylhomocysteine nucleosidase activity"/>
    <property type="evidence" value="ECO:0007669"/>
    <property type="project" value="UniProtKB-UniRule"/>
</dbReference>
<dbReference type="GO" id="GO:0009164">
    <property type="term" value="P:nucleoside catabolic process"/>
    <property type="evidence" value="ECO:0007669"/>
    <property type="project" value="InterPro"/>
</dbReference>
<evidence type="ECO:0000259" key="7">
    <source>
        <dbReference type="Pfam" id="PF01048"/>
    </source>
</evidence>
<dbReference type="RefSeq" id="WP_104001840.1">
    <property type="nucleotide sequence ID" value="NZ_FNVQ01000001.1"/>
</dbReference>
<dbReference type="UniPathway" id="UPA00904">
    <property type="reaction ID" value="UER00871"/>
</dbReference>
<evidence type="ECO:0000313" key="8">
    <source>
        <dbReference type="EMBL" id="SEF92412.1"/>
    </source>
</evidence>
<comment type="pathway">
    <text evidence="1 6">Amino-acid biosynthesis; L-methionine biosynthesis via salvage pathway; S-methyl-5-thio-alpha-D-ribose 1-phosphate from S-methyl-5'-thioadenosine (hydrolase route): step 1/2.</text>
</comment>
<evidence type="ECO:0000313" key="9">
    <source>
        <dbReference type="Proteomes" id="UP000236745"/>
    </source>
</evidence>
<name>A0A1H5VYR0_9GAMM</name>
<dbReference type="GO" id="GO:0008930">
    <property type="term" value="F:methylthioadenosine nucleosidase activity"/>
    <property type="evidence" value="ECO:0007669"/>
    <property type="project" value="UniProtKB-UniRule"/>
</dbReference>
<dbReference type="EMBL" id="FNVQ01000001">
    <property type="protein sequence ID" value="SEF92412.1"/>
    <property type="molecule type" value="Genomic_DNA"/>
</dbReference>
<keyword evidence="9" id="KW-1185">Reference proteome</keyword>
<keyword evidence="2 6" id="KW-0028">Amino-acid biosynthesis</keyword>
<dbReference type="PANTHER" id="PTHR46832">
    <property type="entry name" value="5'-METHYLTHIOADENOSINE/S-ADENOSYLHOMOCYSTEINE NUCLEOSIDASE"/>
    <property type="match status" value="1"/>
</dbReference>
<organism evidence="8 9">
    <name type="scientific">Marinobacterium lutimaris</name>
    <dbReference type="NCBI Taxonomy" id="568106"/>
    <lineage>
        <taxon>Bacteria</taxon>
        <taxon>Pseudomonadati</taxon>
        <taxon>Pseudomonadota</taxon>
        <taxon>Gammaproteobacteria</taxon>
        <taxon>Oceanospirillales</taxon>
        <taxon>Oceanospirillaceae</taxon>
        <taxon>Marinobacterium</taxon>
    </lineage>
</organism>
<dbReference type="OrthoDB" id="9792278at2"/>
<dbReference type="InterPro" id="IPR035994">
    <property type="entry name" value="Nucleoside_phosphorylase_sf"/>
</dbReference>
<dbReference type="GO" id="GO:0005829">
    <property type="term" value="C:cytosol"/>
    <property type="evidence" value="ECO:0007669"/>
    <property type="project" value="TreeGrafter"/>
</dbReference>
<dbReference type="HAMAP" id="MF_01684">
    <property type="entry name" value="Salvage_MtnN"/>
    <property type="match status" value="1"/>
</dbReference>
<evidence type="ECO:0000256" key="6">
    <source>
        <dbReference type="HAMAP-Rule" id="MF_01684"/>
    </source>
</evidence>
<sequence length="253" mass="27201">MTTPSALADLLKSSSPLRVAIIGAMDQEVEQLKEALTGREHQVIAGFDFYTGQLHGTDVVLLKSGIGKVNAAIGTALLLYQFQPTCVINTGSAGGFDAELEVGDVVISKEVRHHDVDLTIFGYEHGQLPGMPPAFAPDALLVDFAEQCIGSMKGMKTVNGLIATGDTFMDKADRVAATRELFPTMKACEMEAAAIAQACHRFDTPFIIIRALSDIAGKESNISFKEFLETAASHSAEMVMAITDRIRGWKADH</sequence>
<feature type="active site" description="Proton donor" evidence="6">
    <location>
        <position position="214"/>
    </location>
</feature>
<feature type="active site" description="Proton acceptor" evidence="6">
    <location>
        <position position="28"/>
    </location>
</feature>
<evidence type="ECO:0000256" key="2">
    <source>
        <dbReference type="ARBA" id="ARBA00022605"/>
    </source>
</evidence>
<feature type="binding site" evidence="6">
    <location>
        <position position="94"/>
    </location>
    <ligand>
        <name>substrate</name>
    </ligand>
</feature>
<dbReference type="FunFam" id="3.40.50.1580:FF:000001">
    <property type="entry name" value="MTA/SAH nucleosidase family protein"/>
    <property type="match status" value="1"/>
</dbReference>
<protein>
    <recommendedName>
        <fullName evidence="6">5'-methylthioadenosine/S-adenosylhomocysteine nucleosidase</fullName>
        <shortName evidence="6">MTA/SAH nucleosidase</shortName>
        <shortName evidence="6">MTAN</shortName>
        <ecNumber evidence="6">3.2.2.9</ecNumber>
    </recommendedName>
    <alternativeName>
        <fullName evidence="6">5'-deoxyadenosine nucleosidase</fullName>
        <shortName evidence="6">DOA nucleosidase</shortName>
        <shortName evidence="6">dAdo nucleosidase</shortName>
    </alternativeName>
    <alternativeName>
        <fullName evidence="6">5'-methylthioadenosine nucleosidase</fullName>
        <shortName evidence="6">MTA nucleosidase</shortName>
    </alternativeName>
    <alternativeName>
        <fullName evidence="6">S-adenosylhomocysteine nucleosidase</fullName>
        <shortName evidence="6">AdoHcy nucleosidase</shortName>
        <shortName evidence="6">SAH nucleosidase</shortName>
        <shortName evidence="6">SRH nucleosidase</shortName>
    </alternativeName>
</protein>
<dbReference type="NCBIfam" id="TIGR01704">
    <property type="entry name" value="MTA_SAH-Nsdase"/>
    <property type="match status" value="1"/>
</dbReference>
<reference evidence="8 9" key="1">
    <citation type="submission" date="2016-10" db="EMBL/GenBank/DDBJ databases">
        <authorList>
            <person name="de Groot N.N."/>
        </authorList>
    </citation>
    <scope>NUCLEOTIDE SEQUENCE [LARGE SCALE GENOMIC DNA]</scope>
    <source>
        <strain evidence="8 9">DSM 22012</strain>
    </source>
</reference>
<keyword evidence="3 6" id="KW-0378">Hydrolase</keyword>
<comment type="similarity">
    <text evidence="6">Belongs to the PNP/UDP phosphorylase family. MtnN subfamily.</text>
</comment>
<evidence type="ECO:0000256" key="3">
    <source>
        <dbReference type="ARBA" id="ARBA00022801"/>
    </source>
</evidence>
<feature type="binding site" evidence="6">
    <location>
        <position position="169"/>
    </location>
    <ligand>
        <name>substrate</name>
    </ligand>
</feature>
<dbReference type="InterPro" id="IPR000845">
    <property type="entry name" value="Nucleoside_phosphorylase_d"/>
</dbReference>
<dbReference type="AlphaFoldDB" id="A0A1H5VYR0"/>
<comment type="catalytic activity">
    <reaction evidence="6">
        <text>S-adenosyl-L-homocysteine + H2O = S-(5-deoxy-D-ribos-5-yl)-L-homocysteine + adenine</text>
        <dbReference type="Rhea" id="RHEA:17805"/>
        <dbReference type="ChEBI" id="CHEBI:15377"/>
        <dbReference type="ChEBI" id="CHEBI:16708"/>
        <dbReference type="ChEBI" id="CHEBI:57856"/>
        <dbReference type="ChEBI" id="CHEBI:58195"/>
        <dbReference type="EC" id="3.2.2.9"/>
    </reaction>
</comment>
<evidence type="ECO:0000256" key="1">
    <source>
        <dbReference type="ARBA" id="ARBA00004945"/>
    </source>
</evidence>
<dbReference type="SUPFAM" id="SSF53167">
    <property type="entry name" value="Purine and uridine phosphorylases"/>
    <property type="match status" value="1"/>
</dbReference>
<dbReference type="GO" id="GO:0019509">
    <property type="term" value="P:L-methionine salvage from methylthioadenosine"/>
    <property type="evidence" value="ECO:0007669"/>
    <property type="project" value="UniProtKB-UniRule"/>
</dbReference>
<dbReference type="GO" id="GO:0019284">
    <property type="term" value="P:L-methionine salvage from S-adenosylmethionine"/>
    <property type="evidence" value="ECO:0007669"/>
    <property type="project" value="TreeGrafter"/>
</dbReference>
<proteinExistence type="inferred from homology"/>
<feature type="binding site" evidence="6">
    <location>
        <begin position="190"/>
        <end position="191"/>
    </location>
    <ligand>
        <name>substrate</name>
    </ligand>
</feature>
<dbReference type="Pfam" id="PF01048">
    <property type="entry name" value="PNP_UDP_1"/>
    <property type="match status" value="1"/>
</dbReference>
<dbReference type="InterPro" id="IPR010049">
    <property type="entry name" value="MTA_SAH_Nsdase"/>
</dbReference>